<protein>
    <submittedName>
        <fullName evidence="2">Uncharacterized protein</fullName>
    </submittedName>
</protein>
<name>A0A838L929_9SPHN</name>
<dbReference type="Proteomes" id="UP000570166">
    <property type="component" value="Unassembled WGS sequence"/>
</dbReference>
<comment type="caution">
    <text evidence="2">The sequence shown here is derived from an EMBL/GenBank/DDBJ whole genome shotgun (WGS) entry which is preliminary data.</text>
</comment>
<sequence length="115" mass="13202">MVFRPFYNPDQDTGQEDGQYRNAASPNRRTLGAPLLERCRISVANFRERGFQLRDIGLMRGLCSAALLLELLLTIPKICDPARVLGLGLLDRPFGFIEFYPARPGRLALWRRLRR</sequence>
<proteinExistence type="predicted"/>
<reference evidence="2 3" key="1">
    <citation type="submission" date="2020-07" db="EMBL/GenBank/DDBJ databases">
        <authorList>
            <person name="Sun Q."/>
        </authorList>
    </citation>
    <scope>NUCLEOTIDE SEQUENCE [LARGE SCALE GENOMIC DNA]</scope>
    <source>
        <strain evidence="2 3">CGMCC 1.13654</strain>
    </source>
</reference>
<keyword evidence="3" id="KW-1185">Reference proteome</keyword>
<accession>A0A838L929</accession>
<evidence type="ECO:0000256" key="1">
    <source>
        <dbReference type="SAM" id="MobiDB-lite"/>
    </source>
</evidence>
<gene>
    <name evidence="2" type="ORF">HZF05_11125</name>
</gene>
<evidence type="ECO:0000313" key="2">
    <source>
        <dbReference type="EMBL" id="MBA2934646.1"/>
    </source>
</evidence>
<evidence type="ECO:0000313" key="3">
    <source>
        <dbReference type="Proteomes" id="UP000570166"/>
    </source>
</evidence>
<feature type="region of interest" description="Disordered" evidence="1">
    <location>
        <begin position="1"/>
        <end position="24"/>
    </location>
</feature>
<dbReference type="RefSeq" id="WP_160366099.1">
    <property type="nucleotide sequence ID" value="NZ_JACEIB010000006.1"/>
</dbReference>
<organism evidence="2 3">
    <name type="scientific">Sphingomonas chungangi</name>
    <dbReference type="NCBI Taxonomy" id="2683589"/>
    <lineage>
        <taxon>Bacteria</taxon>
        <taxon>Pseudomonadati</taxon>
        <taxon>Pseudomonadota</taxon>
        <taxon>Alphaproteobacteria</taxon>
        <taxon>Sphingomonadales</taxon>
        <taxon>Sphingomonadaceae</taxon>
        <taxon>Sphingomonas</taxon>
    </lineage>
</organism>
<dbReference type="EMBL" id="JACEIB010000006">
    <property type="protein sequence ID" value="MBA2934646.1"/>
    <property type="molecule type" value="Genomic_DNA"/>
</dbReference>
<dbReference type="AlphaFoldDB" id="A0A838L929"/>